<evidence type="ECO:0000313" key="11">
    <source>
        <dbReference type="EMBL" id="BAV58185.1"/>
    </source>
</evidence>
<comment type="similarity">
    <text evidence="2 8">Belongs to the cytochrome c oxidase subunit 3 family.</text>
</comment>
<evidence type="ECO:0000256" key="6">
    <source>
        <dbReference type="ARBA" id="ARBA00022989"/>
    </source>
</evidence>
<protein>
    <recommendedName>
        <fullName evidence="3 8">Cytochrome c oxidase subunit 3</fullName>
    </recommendedName>
</protein>
<evidence type="ECO:0000256" key="7">
    <source>
        <dbReference type="ARBA" id="ARBA00023136"/>
    </source>
</evidence>
<dbReference type="InterPro" id="IPR013833">
    <property type="entry name" value="Cyt_c_oxidase_su3_a-hlx"/>
</dbReference>
<keyword evidence="8 11" id="KW-0496">Mitochondrion</keyword>
<keyword evidence="6 9" id="KW-1133">Transmembrane helix</keyword>
<proteinExistence type="inferred from homology"/>
<dbReference type="PANTHER" id="PTHR11403:SF7">
    <property type="entry name" value="CYTOCHROME C OXIDASE SUBUNIT 3"/>
    <property type="match status" value="1"/>
</dbReference>
<dbReference type="GeneID" id="29061247"/>
<keyword evidence="4 8" id="KW-0812">Transmembrane</keyword>
<feature type="transmembrane region" description="Helical" evidence="9">
    <location>
        <begin position="12"/>
        <end position="34"/>
    </location>
</feature>
<feature type="transmembrane region" description="Helical" evidence="9">
    <location>
        <begin position="40"/>
        <end position="57"/>
    </location>
</feature>
<dbReference type="PANTHER" id="PTHR11403">
    <property type="entry name" value="CYTOCHROME C OXIDASE SUBUNIT III"/>
    <property type="match status" value="1"/>
</dbReference>
<feature type="transmembrane region" description="Helical" evidence="9">
    <location>
        <begin position="127"/>
        <end position="146"/>
    </location>
</feature>
<dbReference type="AlphaFoldDB" id="A0A1C9ZW14"/>
<dbReference type="SUPFAM" id="SSF81452">
    <property type="entry name" value="Cytochrome c oxidase subunit III-like"/>
    <property type="match status" value="1"/>
</dbReference>
<keyword evidence="5" id="KW-1278">Translocase</keyword>
<dbReference type="RefSeq" id="YP_009298773.1">
    <property type="nucleotide sequence ID" value="NC_031192.1"/>
</dbReference>
<evidence type="ECO:0000256" key="1">
    <source>
        <dbReference type="ARBA" id="ARBA00004141"/>
    </source>
</evidence>
<dbReference type="GO" id="GO:0005739">
    <property type="term" value="C:mitochondrion"/>
    <property type="evidence" value="ECO:0007669"/>
    <property type="project" value="TreeGrafter"/>
</dbReference>
<evidence type="ECO:0000256" key="4">
    <source>
        <dbReference type="ARBA" id="ARBA00022692"/>
    </source>
</evidence>
<sequence>MKYYRPYHLVDSSPWPFLGGCSGLSLVVGGILYMHYGSSWLMMSGVLFVGIIMVVWWRDVVRESTFLGKHNTIVKRGIKYGMILFIVSEIMLFFSLFWAFFHNSLSFAVELGGCWVPRGVEALDYKAVPLLNTALLLGSGMLVTWAHYGIIRGWRVVGLRALGSGVAFGLLFTCLQGFEYYVASFTIADSVYGSVFYLMTGAHGLHVIIGSVFLTVCWFRLLYYQFRDDDPVGFELAAWYWHFVDVVWLFLYIFVYCWGS</sequence>
<evidence type="ECO:0000256" key="2">
    <source>
        <dbReference type="ARBA" id="ARBA00010581"/>
    </source>
</evidence>
<comment type="function">
    <text evidence="8">Component of the cytochrome c oxidase, the last enzyme in the mitochondrial electron transport chain which drives oxidative phosphorylation. The respiratory chain contains 3 multisubunit complexes succinate dehydrogenase (complex II, CII), ubiquinol-cytochrome c oxidoreductase (cytochrome b-c1 complex, complex III, CIII) and cytochrome c oxidase (complex IV, CIV), that cooperate to transfer electrons derived from NADH and succinate to molecular oxygen, creating an electrochemical gradient over the inner membrane that drives transmembrane transport and the ATP synthase. Cytochrome c oxidase is the component of the respiratory chain that catalyzes the reduction of oxygen to water. Electrons originating from reduced cytochrome c in the intermembrane space (IMS) are transferred via the dinuclear copper A center (CU(A)) of subunit 2 and heme A of subunit 1 to the active site in subunit 1, a binuclear center (BNC) formed by heme A3 and copper B (CU(B)). The BNC reduces molecular oxygen to 2 water molecules using 4 electrons from cytochrome c in the IMS and 4 protons from the mitochondrial matrix.</text>
</comment>
<dbReference type="PROSITE" id="PS50253">
    <property type="entry name" value="COX3"/>
    <property type="match status" value="1"/>
</dbReference>
<feature type="transmembrane region" description="Helical" evidence="9">
    <location>
        <begin position="238"/>
        <end position="258"/>
    </location>
</feature>
<accession>A0A1C9ZW14</accession>
<keyword evidence="7 9" id="KW-0472">Membrane</keyword>
<evidence type="ECO:0000256" key="5">
    <source>
        <dbReference type="ARBA" id="ARBA00022967"/>
    </source>
</evidence>
<dbReference type="InterPro" id="IPR035973">
    <property type="entry name" value="Cyt_c_oxidase_su3-like_sf"/>
</dbReference>
<dbReference type="GO" id="GO:0016020">
    <property type="term" value="C:membrane"/>
    <property type="evidence" value="ECO:0007669"/>
    <property type="project" value="UniProtKB-SubCell"/>
</dbReference>
<feature type="transmembrane region" description="Helical" evidence="9">
    <location>
        <begin position="153"/>
        <end position="172"/>
    </location>
</feature>
<organism evidence="11">
    <name type="scientific">Cacospongia mycofijiensis</name>
    <dbReference type="NCBI Taxonomy" id="1162744"/>
    <lineage>
        <taxon>Eukaryota</taxon>
        <taxon>Metazoa</taxon>
        <taxon>Porifera</taxon>
        <taxon>Demospongiae</taxon>
        <taxon>Keratosa</taxon>
        <taxon>Dictyoceratida</taxon>
        <taxon>Thorectidae</taxon>
        <taxon>Thorectinae</taxon>
        <taxon>Cacospongia</taxon>
    </lineage>
</organism>
<dbReference type="InterPro" id="IPR024791">
    <property type="entry name" value="Cyt_c/ubiquinol_Oxase_su3"/>
</dbReference>
<dbReference type="InterPro" id="IPR000298">
    <property type="entry name" value="Cyt_c_oxidase-like_su3"/>
</dbReference>
<evidence type="ECO:0000259" key="10">
    <source>
        <dbReference type="PROSITE" id="PS50253"/>
    </source>
</evidence>
<comment type="subcellular location">
    <subcellularLocation>
        <location evidence="1">Membrane</location>
        <topology evidence="1">Multi-pass membrane protein</topology>
    </subcellularLocation>
</comment>
<dbReference type="Gene3D" id="1.10.287.70">
    <property type="match status" value="1"/>
</dbReference>
<feature type="transmembrane region" description="Helical" evidence="9">
    <location>
        <begin position="78"/>
        <end position="101"/>
    </location>
</feature>
<dbReference type="Gene3D" id="1.20.120.80">
    <property type="entry name" value="Cytochrome c oxidase, subunit III, four-helix bundle"/>
    <property type="match status" value="1"/>
</dbReference>
<dbReference type="GO" id="GO:0006123">
    <property type="term" value="P:mitochondrial electron transport, cytochrome c to oxygen"/>
    <property type="evidence" value="ECO:0007669"/>
    <property type="project" value="TreeGrafter"/>
</dbReference>
<feature type="domain" description="Heme-copper oxidase subunit III family profile" evidence="10">
    <location>
        <begin position="3"/>
        <end position="260"/>
    </location>
</feature>
<name>A0A1C9ZW14_9METZ</name>
<geneLocation type="mitochondrion" evidence="11"/>
<evidence type="ECO:0000256" key="9">
    <source>
        <dbReference type="SAM" id="Phobius"/>
    </source>
</evidence>
<dbReference type="CDD" id="cd01665">
    <property type="entry name" value="Cyt_c_Oxidase_III"/>
    <property type="match status" value="1"/>
</dbReference>
<dbReference type="InterPro" id="IPR033945">
    <property type="entry name" value="Cyt_c_oxase_su3_dom"/>
</dbReference>
<dbReference type="EMBL" id="LC133169">
    <property type="protein sequence ID" value="BAV58185.1"/>
    <property type="molecule type" value="Genomic_DNA"/>
</dbReference>
<dbReference type="Pfam" id="PF00510">
    <property type="entry name" value="COX3"/>
    <property type="match status" value="1"/>
</dbReference>
<gene>
    <name evidence="11" type="primary">COX3</name>
</gene>
<dbReference type="GO" id="GO:0004129">
    <property type="term" value="F:cytochrome-c oxidase activity"/>
    <property type="evidence" value="ECO:0007669"/>
    <property type="project" value="InterPro"/>
</dbReference>
<evidence type="ECO:0000256" key="3">
    <source>
        <dbReference type="ARBA" id="ARBA00015944"/>
    </source>
</evidence>
<feature type="transmembrane region" description="Helical" evidence="9">
    <location>
        <begin position="205"/>
        <end position="226"/>
    </location>
</feature>
<reference evidence="11" key="1">
    <citation type="submission" date="2016-03" db="EMBL/GenBank/DDBJ databases">
        <title>Complete mitochondrial genome of Cacospongia mycofijiensis (Dictyoceratida: Demospongiae).</title>
        <authorList>
            <person name="Aoyama H."/>
            <person name="Saitoh S."/>
            <person name="Paku S."/>
            <person name="Shinzato N."/>
        </authorList>
    </citation>
    <scope>NUCLEOTIDE SEQUENCE</scope>
    <source>
        <strain evidence="11">IE_140609_001</strain>
    </source>
</reference>
<evidence type="ECO:0000256" key="8">
    <source>
        <dbReference type="RuleBase" id="RU003375"/>
    </source>
</evidence>